<dbReference type="Proteomes" id="UP000031829">
    <property type="component" value="Chromosome"/>
</dbReference>
<evidence type="ECO:0000313" key="1">
    <source>
        <dbReference type="EMBL" id="AJI24888.1"/>
    </source>
</evidence>
<dbReference type="EMBL" id="CP009920">
    <property type="protein sequence ID" value="AJI24888.1"/>
    <property type="molecule type" value="Genomic_DNA"/>
</dbReference>
<reference evidence="1 2" key="1">
    <citation type="journal article" date="2015" name="Genome Announc.">
        <title>Complete genome sequences for 35 biothreat assay-relevant bacillus species.</title>
        <authorList>
            <person name="Johnson S.L."/>
            <person name="Daligault H.E."/>
            <person name="Davenport K.W."/>
            <person name="Jaissle J."/>
            <person name="Frey K.G."/>
            <person name="Ladner J.T."/>
            <person name="Broomall S.M."/>
            <person name="Bishop-Lilly K.A."/>
            <person name="Bruce D.C."/>
            <person name="Gibbons H.S."/>
            <person name="Coyne S.R."/>
            <person name="Lo C.C."/>
            <person name="Meincke L."/>
            <person name="Munk A.C."/>
            <person name="Koroleva G.I."/>
            <person name="Rosenzweig C.N."/>
            <person name="Palacios G.F."/>
            <person name="Redden C.L."/>
            <person name="Minogue T.D."/>
            <person name="Chain P.S."/>
        </authorList>
    </citation>
    <scope>NUCLEOTIDE SEQUENCE [LARGE SCALE GENOMIC DNA]</scope>
    <source>
        <strain evidence="2">ATCC 14581 / DSM 32 / JCM 2506 / NBRC 15308 / NCIMB 9376 / NCTC 10342 / NRRL B-14308 / VKM B-512</strain>
    </source>
</reference>
<protein>
    <submittedName>
        <fullName evidence="1">Uncharacterized protein</fullName>
    </submittedName>
</protein>
<dbReference type="AlphaFoldDB" id="A0A0B6AW44"/>
<dbReference type="KEGG" id="bmeg:BG04_3998"/>
<sequence>MNTILESFYDLKEIVSSFNNLHEKYNWLLSDLDGSFPDKYLHYFTDYRIYNNRTNTSTYWITGEKLTELANKEDIYFIWGVFSAFDKKEIINLDVLKEEPYADGNPDFWIEAPIIQHPKAIIELVFWDSSLILLLSKDEEISRYFRNKFAKWKDLEEYNNE</sequence>
<accession>A0A0B6AW44</accession>
<dbReference type="RefSeq" id="WP_016766379.1">
    <property type="nucleotide sequence ID" value="NZ_BCVB01000002.1"/>
</dbReference>
<gene>
    <name evidence="1" type="ORF">BG04_3998</name>
</gene>
<name>A0A0B6AW44_PRIM2</name>
<dbReference type="HOGENOM" id="CLU_127032_0_0_9"/>
<organism evidence="1 2">
    <name type="scientific">Priestia megaterium (strain ATCC 14581 / DSM 32 / CCUG 1817 / JCM 2506 / NBRC 15308 / NCIMB 9376 / NCTC 10342 / NRRL B-14308 / VKM B-512 / Ford 19)</name>
    <name type="common">Bacillus megaterium</name>
    <dbReference type="NCBI Taxonomy" id="1348623"/>
    <lineage>
        <taxon>Bacteria</taxon>
        <taxon>Bacillati</taxon>
        <taxon>Bacillota</taxon>
        <taxon>Bacilli</taxon>
        <taxon>Bacillales</taxon>
        <taxon>Bacillaceae</taxon>
        <taxon>Priestia</taxon>
    </lineage>
</organism>
<evidence type="ECO:0000313" key="2">
    <source>
        <dbReference type="Proteomes" id="UP000031829"/>
    </source>
</evidence>
<dbReference type="GeneID" id="93642029"/>
<proteinExistence type="predicted"/>